<feature type="transmembrane region" description="Helical" evidence="1">
    <location>
        <begin position="357"/>
        <end position="377"/>
    </location>
</feature>
<reference evidence="2 3" key="1">
    <citation type="submission" date="2018-09" db="EMBL/GenBank/DDBJ databases">
        <title>Metagenome Assembled Genomes from an Advanced Water Purification Facility.</title>
        <authorList>
            <person name="Stamps B.W."/>
            <person name="Spear J.R."/>
        </authorList>
    </citation>
    <scope>NUCLEOTIDE SEQUENCE [LARGE SCALE GENOMIC DNA]</scope>
    <source>
        <strain evidence="2">Bin_42_2</strain>
    </source>
</reference>
<keyword evidence="1" id="KW-0472">Membrane</keyword>
<dbReference type="Proteomes" id="UP000321374">
    <property type="component" value="Unassembled WGS sequence"/>
</dbReference>
<sequence length="516" mass="58588">MSPIKSFITKSKRYIAALRPQQSIALLVALSGLVAWRITYIQHGWVNDDSLLYFEVARLLADGQWQAAYKLFPWLLYPGLIALGHLASGLDIHTTAQVINIVLFTLFSWGFALLILQAGGTIRTMWWGGLLLLSTQYIVGDILGMLLRDEGFWACLTWALLFMLRYMQRGKLLDAYYFQMTIMAAMLFRLEAIVYFILPLSILANHALPFRQRLSKTIHGISIPMSTGLLISGAVIVGMIEIAHLGRLQEIIYLLKQGFIERLQFIQNKADLIGKQVLGHHLANYGNFAMWSVLILITLNKTLKVAGWPVLLGLIAGKKAWCHMHIQARQLFSLQLTVGFITSVLIIINAFVLSSRYVIASGIVMLVIAAFCAEYIYKKATIWAKCGLLLLLTGMLLVNLYDFGKIDLDRRAVEYLQTINTHAQPVLYDTENARFYAHQPFLERIPASEFVESLLANGKISDYHYLMISIADGHDAYEQTVRRKLDTEFEHIHTLYGWKKKTKVLVYRKRLSHSAD</sequence>
<comment type="caution">
    <text evidence="2">The sequence shown here is derived from an EMBL/GenBank/DDBJ whole genome shotgun (WGS) entry which is preliminary data.</text>
</comment>
<feature type="transmembrane region" description="Helical" evidence="1">
    <location>
        <begin position="225"/>
        <end position="246"/>
    </location>
</feature>
<dbReference type="AlphaFoldDB" id="A0A5C7WHS3"/>
<proteinExistence type="predicted"/>
<name>A0A5C7WHS3_METME</name>
<feature type="transmembrane region" description="Helical" evidence="1">
    <location>
        <begin position="180"/>
        <end position="204"/>
    </location>
</feature>
<keyword evidence="1" id="KW-0812">Transmembrane</keyword>
<evidence type="ECO:0000313" key="3">
    <source>
        <dbReference type="Proteomes" id="UP000321374"/>
    </source>
</evidence>
<protein>
    <recommendedName>
        <fullName evidence="4">Glycosyltransferase RgtA/B/C/D-like domain-containing protein</fullName>
    </recommendedName>
</protein>
<feature type="transmembrane region" description="Helical" evidence="1">
    <location>
        <begin position="382"/>
        <end position="401"/>
    </location>
</feature>
<feature type="transmembrane region" description="Helical" evidence="1">
    <location>
        <begin position="67"/>
        <end position="86"/>
    </location>
</feature>
<dbReference type="EMBL" id="SSGG01000082">
    <property type="protein sequence ID" value="TXI36633.1"/>
    <property type="molecule type" value="Genomic_DNA"/>
</dbReference>
<evidence type="ECO:0008006" key="4">
    <source>
        <dbReference type="Google" id="ProtNLM"/>
    </source>
</evidence>
<feature type="transmembrane region" description="Helical" evidence="1">
    <location>
        <begin position="288"/>
        <end position="311"/>
    </location>
</feature>
<feature type="transmembrane region" description="Helical" evidence="1">
    <location>
        <begin position="151"/>
        <end position="168"/>
    </location>
</feature>
<evidence type="ECO:0000256" key="1">
    <source>
        <dbReference type="SAM" id="Phobius"/>
    </source>
</evidence>
<evidence type="ECO:0000313" key="2">
    <source>
        <dbReference type="EMBL" id="TXI36633.1"/>
    </source>
</evidence>
<gene>
    <name evidence="2" type="ORF">E6Q51_05200</name>
</gene>
<feature type="transmembrane region" description="Helical" evidence="1">
    <location>
        <begin position="331"/>
        <end position="351"/>
    </location>
</feature>
<keyword evidence="1" id="KW-1133">Transmembrane helix</keyword>
<accession>A0A5C7WHS3</accession>
<organism evidence="2 3">
    <name type="scientific">Methylophilus methylotrophus</name>
    <name type="common">Bacterium W3A1</name>
    <dbReference type="NCBI Taxonomy" id="17"/>
    <lineage>
        <taxon>Bacteria</taxon>
        <taxon>Pseudomonadati</taxon>
        <taxon>Pseudomonadota</taxon>
        <taxon>Betaproteobacteria</taxon>
        <taxon>Nitrosomonadales</taxon>
        <taxon>Methylophilaceae</taxon>
        <taxon>Methylophilus</taxon>
    </lineage>
</organism>
<feature type="transmembrane region" description="Helical" evidence="1">
    <location>
        <begin position="98"/>
        <end position="119"/>
    </location>
</feature>